<dbReference type="AlphaFoldDB" id="A0A2B4S5C7"/>
<evidence type="ECO:0000259" key="4">
    <source>
        <dbReference type="Pfam" id="PF00589"/>
    </source>
</evidence>
<keyword evidence="2" id="KW-0233">DNA recombination</keyword>
<dbReference type="EMBL" id="LSMT01000139">
    <property type="protein sequence ID" value="PFX25894.1"/>
    <property type="molecule type" value="Genomic_DNA"/>
</dbReference>
<dbReference type="PANTHER" id="PTHR35617">
    <property type="entry name" value="PHAGE_INTEGRASE DOMAIN-CONTAINING PROTEIN"/>
    <property type="match status" value="1"/>
</dbReference>
<dbReference type="InterPro" id="IPR013762">
    <property type="entry name" value="Integrase-like_cat_sf"/>
</dbReference>
<name>A0A2B4S5C7_STYPI</name>
<evidence type="ECO:0000256" key="3">
    <source>
        <dbReference type="SAM" id="MobiDB-lite"/>
    </source>
</evidence>
<feature type="region of interest" description="Disordered" evidence="3">
    <location>
        <begin position="1"/>
        <end position="24"/>
    </location>
</feature>
<dbReference type="Gene3D" id="1.10.150.130">
    <property type="match status" value="1"/>
</dbReference>
<dbReference type="OrthoDB" id="5963861at2759"/>
<dbReference type="CDD" id="cd09275">
    <property type="entry name" value="RNase_HI_RT_DIRS1"/>
    <property type="match status" value="1"/>
</dbReference>
<dbReference type="SUPFAM" id="SSF56349">
    <property type="entry name" value="DNA breaking-rejoining enzymes"/>
    <property type="match status" value="1"/>
</dbReference>
<organism evidence="5 6">
    <name type="scientific">Stylophora pistillata</name>
    <name type="common">Smooth cauliflower coral</name>
    <dbReference type="NCBI Taxonomy" id="50429"/>
    <lineage>
        <taxon>Eukaryota</taxon>
        <taxon>Metazoa</taxon>
        <taxon>Cnidaria</taxon>
        <taxon>Anthozoa</taxon>
        <taxon>Hexacorallia</taxon>
        <taxon>Scleractinia</taxon>
        <taxon>Astrocoeniina</taxon>
        <taxon>Pocilloporidae</taxon>
        <taxon>Stylophora</taxon>
    </lineage>
</organism>
<dbReference type="STRING" id="50429.A0A2B4S5C7"/>
<evidence type="ECO:0000256" key="2">
    <source>
        <dbReference type="ARBA" id="ARBA00023172"/>
    </source>
</evidence>
<dbReference type="InterPro" id="IPR036397">
    <property type="entry name" value="RNaseH_sf"/>
</dbReference>
<dbReference type="GO" id="GO:0015074">
    <property type="term" value="P:DNA integration"/>
    <property type="evidence" value="ECO:0007669"/>
    <property type="project" value="InterPro"/>
</dbReference>
<accession>A0A2B4S5C7</accession>
<dbReference type="GO" id="GO:0003677">
    <property type="term" value="F:DNA binding"/>
    <property type="evidence" value="ECO:0007669"/>
    <property type="project" value="UniProtKB-KW"/>
</dbReference>
<proteinExistence type="predicted"/>
<feature type="region of interest" description="Disordered" evidence="3">
    <location>
        <begin position="95"/>
        <end position="114"/>
    </location>
</feature>
<dbReference type="GO" id="GO:0006310">
    <property type="term" value="P:DNA recombination"/>
    <property type="evidence" value="ECO:0007669"/>
    <property type="project" value="UniProtKB-KW"/>
</dbReference>
<dbReference type="InterPro" id="IPR010998">
    <property type="entry name" value="Integrase_recombinase_N"/>
</dbReference>
<feature type="region of interest" description="Disordered" evidence="3">
    <location>
        <begin position="426"/>
        <end position="463"/>
    </location>
</feature>
<comment type="caution">
    <text evidence="5">The sequence shown here is derived from an EMBL/GenBank/DDBJ whole genome shotgun (WGS) entry which is preliminary data.</text>
</comment>
<evidence type="ECO:0000313" key="5">
    <source>
        <dbReference type="EMBL" id="PFX25894.1"/>
    </source>
</evidence>
<dbReference type="SUPFAM" id="SSF53098">
    <property type="entry name" value="Ribonuclease H-like"/>
    <property type="match status" value="1"/>
</dbReference>
<sequence length="788" mass="86626">MALSGEPGLADLSSETRENDQGTSEVNMATVLQGLQTTLAQLTKNSELQTEAIQNWKEDILLCSDDEDSEDTPAIDDNTSDNTLDIAATLNNVLDSSDSSKTTSVKSPESGPTRSVLVDSLTQAFTTSKVTSPASEGKIAELIDNMLIGGLSAETKKPSCASGFSMGSRTLVTRNISPDQIGGQIEVISQLEKDKSWALQLCKGNYDGPVTLSNDSRSDLEWWVHNITSSFMPITQDKPDFILTTDASKIGWGAVCGDDKTGGCWDLDEQQYHINYLESKAVLLGLKSLCSQTQNKHIRIQSDNTTTVAYLNAMGGIKSLNCNDMAIQIWEWCSHRNIWISASHIPGSNNVEADKESRKINDSTEWSLSVTVYNRLTQLWGPFQVDLFASRLNFKLDNTLPSKDRGGPIFRSASCPPVAHTTLVSSASTVISGPPSPSTTTQKSTDSTSQHNSSSIGQDPKTVGMSSLRQSILKRNISDAATSIIMQSWSANTHKQYQPYVAQWLEFCSGRQSNPYDPPIGTVLDFLVALHDKGLKYSTLNTARSAISAVILPTNNHTIGTHPLVSRFMRGIYKCNPPTPRYQTTWNVQTVLTYLSSQDSVEKLDLKSLTLKLLMLIALVSAQRGQSMHMLDTACMKVTESSYEFSLPEHVKQSRPSFKTPSVILKAYPINKALCVYSHLTEYLRRTKSLRGAEPKLFISFVKPHKRVSRDTISRWIRTTMQSAGIDISMFKPHSTRMAATSKAKGASIPIQEILRTAGWSSSGTFDRFYDKPVLEESTFASAVLSND</sequence>
<feature type="compositionally biased region" description="Low complexity" evidence="3">
    <location>
        <begin position="428"/>
        <end position="455"/>
    </location>
</feature>
<dbReference type="Pfam" id="PF00589">
    <property type="entry name" value="Phage_integrase"/>
    <property type="match status" value="1"/>
</dbReference>
<feature type="domain" description="Tyr recombinase" evidence="4">
    <location>
        <begin position="607"/>
        <end position="769"/>
    </location>
</feature>
<protein>
    <recommendedName>
        <fullName evidence="4">Tyr recombinase domain-containing protein</fullName>
    </recommendedName>
</protein>
<reference evidence="6" key="1">
    <citation type="journal article" date="2017" name="bioRxiv">
        <title>Comparative analysis of the genomes of Stylophora pistillata and Acropora digitifera provides evidence for extensive differences between species of corals.</title>
        <authorList>
            <person name="Voolstra C.R."/>
            <person name="Li Y."/>
            <person name="Liew Y.J."/>
            <person name="Baumgarten S."/>
            <person name="Zoccola D."/>
            <person name="Flot J.-F."/>
            <person name="Tambutte S."/>
            <person name="Allemand D."/>
            <person name="Aranda M."/>
        </authorList>
    </citation>
    <scope>NUCLEOTIDE SEQUENCE [LARGE SCALE GENOMIC DNA]</scope>
</reference>
<dbReference type="InterPro" id="IPR011010">
    <property type="entry name" value="DNA_brk_join_enz"/>
</dbReference>
<keyword evidence="6" id="KW-1185">Reference proteome</keyword>
<evidence type="ECO:0000313" key="6">
    <source>
        <dbReference type="Proteomes" id="UP000225706"/>
    </source>
</evidence>
<feature type="compositionally biased region" description="Low complexity" evidence="3">
    <location>
        <begin position="95"/>
        <end position="107"/>
    </location>
</feature>
<dbReference type="PANTHER" id="PTHR35617:SF3">
    <property type="entry name" value="CORE-BINDING (CB) DOMAIN-CONTAINING PROTEIN"/>
    <property type="match status" value="1"/>
</dbReference>
<dbReference type="Proteomes" id="UP000225706">
    <property type="component" value="Unassembled WGS sequence"/>
</dbReference>
<evidence type="ECO:0000256" key="1">
    <source>
        <dbReference type="ARBA" id="ARBA00023125"/>
    </source>
</evidence>
<dbReference type="InterPro" id="IPR002104">
    <property type="entry name" value="Integrase_catalytic"/>
</dbReference>
<gene>
    <name evidence="5" type="ORF">AWC38_SpisGene9456</name>
</gene>
<dbReference type="Gene3D" id="1.10.443.10">
    <property type="entry name" value="Intergrase catalytic core"/>
    <property type="match status" value="1"/>
</dbReference>
<keyword evidence="1" id="KW-0238">DNA-binding</keyword>
<dbReference type="Gene3D" id="3.30.420.10">
    <property type="entry name" value="Ribonuclease H-like superfamily/Ribonuclease H"/>
    <property type="match status" value="1"/>
</dbReference>
<dbReference type="InterPro" id="IPR012337">
    <property type="entry name" value="RNaseH-like_sf"/>
</dbReference>